<feature type="region of interest" description="Disordered" evidence="1">
    <location>
        <begin position="269"/>
        <end position="298"/>
    </location>
</feature>
<dbReference type="Pfam" id="PF02498">
    <property type="entry name" value="Bro-N"/>
    <property type="match status" value="1"/>
</dbReference>
<organism evidence="3 4">
    <name type="scientific">Blautia luti</name>
    <dbReference type="NCBI Taxonomy" id="89014"/>
    <lineage>
        <taxon>Bacteria</taxon>
        <taxon>Bacillati</taxon>
        <taxon>Bacillota</taxon>
        <taxon>Clostridia</taxon>
        <taxon>Lachnospirales</taxon>
        <taxon>Lachnospiraceae</taxon>
        <taxon>Blautia</taxon>
    </lineage>
</organism>
<reference evidence="3 4" key="1">
    <citation type="submission" date="2019-07" db="EMBL/GenBank/DDBJ databases">
        <authorList>
            <person name="Hibberd C M."/>
            <person name="Gehrig L. J."/>
            <person name="Chang H.-W."/>
            <person name="Venkatesh S."/>
        </authorList>
    </citation>
    <scope>NUCLEOTIDE SEQUENCE [LARGE SCALE GENOMIC DNA]</scope>
    <source>
        <strain evidence="3">Blautia_luti_SSTS_Bg7063</strain>
    </source>
</reference>
<name>A0A564VLU3_9FIRM</name>
<dbReference type="InterPro" id="IPR003497">
    <property type="entry name" value="BRO_N_domain"/>
</dbReference>
<dbReference type="NCBIfam" id="NF008573">
    <property type="entry name" value="PRK11525.1"/>
    <property type="match status" value="1"/>
</dbReference>
<keyword evidence="4" id="KW-1185">Reference proteome</keyword>
<evidence type="ECO:0000313" key="3">
    <source>
        <dbReference type="EMBL" id="VUX33451.1"/>
    </source>
</evidence>
<gene>
    <name evidence="3" type="ORF">RSSSTS7063_02590</name>
</gene>
<evidence type="ECO:0000256" key="1">
    <source>
        <dbReference type="SAM" id="MobiDB-lite"/>
    </source>
</evidence>
<proteinExistence type="predicted"/>
<sequence length="298" mass="34073">MNNEEFSRKLNEIKERALAKSTPEEETQYTESLFESIKHIDENGDEFWYARELSKVLEYRDFRNFELTIYKAMDACENSSNIVSDHFGEVTEMVPIGSGAKRGFKSYKLSRYACYLIVMNGDPSKKIIALGQTYFAVKTRQQELIENFDDLTEDKKRLAIRNEMIAHNKSLAEAAKMAGVETPQEYAIFQNKGYQGLYGGLGAKEIHTRKGLKKSQKILDYMGSTELAANLFRATQTDEKLRRDHITGKSAANTTHYEVGKKVRQTIKELGGTMPEDLPTPPKSIKQIEQEQNKLEKK</sequence>
<dbReference type="Proteomes" id="UP000408482">
    <property type="component" value="Unassembled WGS sequence"/>
</dbReference>
<accession>A0A564VLU3</accession>
<dbReference type="AlphaFoldDB" id="A0A564VLU3"/>
<evidence type="ECO:0000259" key="2">
    <source>
        <dbReference type="Pfam" id="PF02498"/>
    </source>
</evidence>
<feature type="compositionally biased region" description="Basic and acidic residues" evidence="1">
    <location>
        <begin position="286"/>
        <end position="298"/>
    </location>
</feature>
<evidence type="ECO:0000313" key="4">
    <source>
        <dbReference type="Proteomes" id="UP000408482"/>
    </source>
</evidence>
<feature type="domain" description="Bro-N" evidence="2">
    <location>
        <begin position="37"/>
        <end position="129"/>
    </location>
</feature>
<dbReference type="RefSeq" id="WP_144092997.1">
    <property type="nucleotide sequence ID" value="NZ_CABHMX010000009.1"/>
</dbReference>
<dbReference type="EMBL" id="CABHNW010000030">
    <property type="protein sequence ID" value="VUX33451.1"/>
    <property type="molecule type" value="Genomic_DNA"/>
</dbReference>
<protein>
    <submittedName>
        <fullName evidence="3">DNA-damage-inducible protein D</fullName>
    </submittedName>
</protein>